<comment type="caution">
    <text evidence="3">The sequence shown here is derived from an EMBL/GenBank/DDBJ whole genome shotgun (WGS) entry which is preliminary data.</text>
</comment>
<keyword evidence="3" id="KW-0012">Acyltransferase</keyword>
<protein>
    <submittedName>
        <fullName evidence="3">Acyltransferase</fullName>
    </submittedName>
</protein>
<feature type="transmembrane region" description="Helical" evidence="1">
    <location>
        <begin position="77"/>
        <end position="101"/>
    </location>
</feature>
<keyword evidence="1" id="KW-0812">Transmembrane</keyword>
<organism evidence="3 4">
    <name type="scientific">Stecheria intestinalis</name>
    <dbReference type="NCBI Taxonomy" id="2606630"/>
    <lineage>
        <taxon>Bacteria</taxon>
        <taxon>Bacillati</taxon>
        <taxon>Bacillota</taxon>
        <taxon>Erysipelotrichia</taxon>
        <taxon>Erysipelotrichales</taxon>
        <taxon>Erysipelotrichaceae</taxon>
        <taxon>Stecheria</taxon>
    </lineage>
</organism>
<feature type="domain" description="Acyltransferase 3" evidence="2">
    <location>
        <begin position="11"/>
        <end position="308"/>
    </location>
</feature>
<keyword evidence="1" id="KW-0472">Membrane</keyword>
<sequence>MTTSYRDRTADLLRAIALFLLFAAHTSFPDSFQNIREFDVPLLFFLSGMSYVYSIQKNPPEQKHYVLRRFHKLILKVWIFLAFFFLFFNGLLHSGISLSVILNSFLMTGSGIMFVWVYRVFFLNSITLPILHEKTRKMPAEKRILIGIAALIVNDLIYWYLISPMQNYVLQKVLTYLFSDTVGFTVLAWFGALYTDLDEKGRIQFTLLFLVFYLIAGGLSGFPYLESMKYPPSLYFSSYGMFCSSLLYLLLNRKPDRIGNSAVWISKHCMDLYLAHIFVYYLGTWKIESPWIQFALLSAGSFLIVYAAETIRKAVKTHR</sequence>
<keyword evidence="1" id="KW-1133">Transmembrane helix</keyword>
<accession>A0A7X2NS94</accession>
<dbReference type="RefSeq" id="WP_154503770.1">
    <property type="nucleotide sequence ID" value="NZ_VUMN01000007.1"/>
</dbReference>
<evidence type="ECO:0000313" key="3">
    <source>
        <dbReference type="EMBL" id="MSS58163.1"/>
    </source>
</evidence>
<keyword evidence="3" id="KW-0808">Transferase</keyword>
<feature type="transmembrane region" description="Helical" evidence="1">
    <location>
        <begin position="144"/>
        <end position="161"/>
    </location>
</feature>
<dbReference type="Pfam" id="PF01757">
    <property type="entry name" value="Acyl_transf_3"/>
    <property type="match status" value="1"/>
</dbReference>
<dbReference type="AlphaFoldDB" id="A0A7X2NS94"/>
<feature type="transmembrane region" description="Helical" evidence="1">
    <location>
        <begin position="263"/>
        <end position="283"/>
    </location>
</feature>
<gene>
    <name evidence="3" type="ORF">FYJ51_04505</name>
</gene>
<dbReference type="Proteomes" id="UP000461880">
    <property type="component" value="Unassembled WGS sequence"/>
</dbReference>
<keyword evidence="4" id="KW-1185">Reference proteome</keyword>
<dbReference type="EMBL" id="VUMN01000007">
    <property type="protein sequence ID" value="MSS58163.1"/>
    <property type="molecule type" value="Genomic_DNA"/>
</dbReference>
<feature type="transmembrane region" description="Helical" evidence="1">
    <location>
        <begin position="12"/>
        <end position="28"/>
    </location>
</feature>
<proteinExistence type="predicted"/>
<dbReference type="GO" id="GO:0016747">
    <property type="term" value="F:acyltransferase activity, transferring groups other than amino-acyl groups"/>
    <property type="evidence" value="ECO:0007669"/>
    <property type="project" value="InterPro"/>
</dbReference>
<feature type="transmembrane region" description="Helical" evidence="1">
    <location>
        <begin position="289"/>
        <end position="308"/>
    </location>
</feature>
<feature type="transmembrane region" description="Helical" evidence="1">
    <location>
        <begin position="205"/>
        <end position="222"/>
    </location>
</feature>
<evidence type="ECO:0000256" key="1">
    <source>
        <dbReference type="SAM" id="Phobius"/>
    </source>
</evidence>
<dbReference type="InterPro" id="IPR002656">
    <property type="entry name" value="Acyl_transf_3_dom"/>
</dbReference>
<evidence type="ECO:0000313" key="4">
    <source>
        <dbReference type="Proteomes" id="UP000461880"/>
    </source>
</evidence>
<feature type="transmembrane region" description="Helical" evidence="1">
    <location>
        <begin position="40"/>
        <end position="56"/>
    </location>
</feature>
<reference evidence="3 4" key="1">
    <citation type="submission" date="2019-08" db="EMBL/GenBank/DDBJ databases">
        <title>In-depth cultivation of the pig gut microbiome towards novel bacterial diversity and tailored functional studies.</title>
        <authorList>
            <person name="Wylensek D."/>
            <person name="Hitch T.C.A."/>
            <person name="Clavel T."/>
        </authorList>
    </citation>
    <scope>NUCLEOTIDE SEQUENCE [LARGE SCALE GENOMIC DNA]</scope>
    <source>
        <strain evidence="3 4">Oil+RF-744-GAM-WT-6</strain>
    </source>
</reference>
<evidence type="ECO:0000259" key="2">
    <source>
        <dbReference type="Pfam" id="PF01757"/>
    </source>
</evidence>
<name>A0A7X2NS94_9FIRM</name>
<feature type="transmembrane region" description="Helical" evidence="1">
    <location>
        <begin position="234"/>
        <end position="251"/>
    </location>
</feature>
<feature type="transmembrane region" description="Helical" evidence="1">
    <location>
        <begin position="173"/>
        <end position="193"/>
    </location>
</feature>